<dbReference type="OrthoDB" id="47375at2759"/>
<dbReference type="Proteomes" id="UP000663882">
    <property type="component" value="Unassembled WGS sequence"/>
</dbReference>
<dbReference type="EMBL" id="CAJNOU010002059">
    <property type="protein sequence ID" value="CAF1285507.1"/>
    <property type="molecule type" value="Genomic_DNA"/>
</dbReference>
<evidence type="ECO:0000313" key="3">
    <source>
        <dbReference type="EMBL" id="CAF3874228.1"/>
    </source>
</evidence>
<dbReference type="AlphaFoldDB" id="A0A815CLW7"/>
<name>A0A815CLW7_9BILA</name>
<dbReference type="EMBL" id="CAJNOO010001117">
    <property type="protein sequence ID" value="CAF1098996.1"/>
    <property type="molecule type" value="Genomic_DNA"/>
</dbReference>
<evidence type="ECO:0000313" key="1">
    <source>
        <dbReference type="EMBL" id="CAF1098996.1"/>
    </source>
</evidence>
<evidence type="ECO:0000313" key="2">
    <source>
        <dbReference type="EMBL" id="CAF1285507.1"/>
    </source>
</evidence>
<organism evidence="2 4">
    <name type="scientific">Rotaria sordida</name>
    <dbReference type="NCBI Taxonomy" id="392033"/>
    <lineage>
        <taxon>Eukaryota</taxon>
        <taxon>Metazoa</taxon>
        <taxon>Spiralia</taxon>
        <taxon>Gnathifera</taxon>
        <taxon>Rotifera</taxon>
        <taxon>Eurotatoria</taxon>
        <taxon>Bdelloidea</taxon>
        <taxon>Philodinida</taxon>
        <taxon>Philodinidae</taxon>
        <taxon>Rotaria</taxon>
    </lineage>
</organism>
<sequence>MVLHHKYEQVFVFDDDTIPHLNFSTLFNKLSDRCRQADALLLGAAINHKSREQWPSGSCFDADSRTYGSFALLVKKSAFVPILDWLRTGEEAPFDTVYGHLRKRGINVRVAYPPFLVIPDVSHPSLANKC</sequence>
<reference evidence="2" key="1">
    <citation type="submission" date="2021-02" db="EMBL/GenBank/DDBJ databases">
        <authorList>
            <person name="Nowell W R."/>
        </authorList>
    </citation>
    <scope>NUCLEOTIDE SEQUENCE</scope>
</reference>
<dbReference type="Proteomes" id="UP000663889">
    <property type="component" value="Unassembled WGS sequence"/>
</dbReference>
<comment type="caution">
    <text evidence="2">The sequence shown here is derived from an EMBL/GenBank/DDBJ whole genome shotgun (WGS) entry which is preliminary data.</text>
</comment>
<dbReference type="Proteomes" id="UP000663874">
    <property type="component" value="Unassembled WGS sequence"/>
</dbReference>
<evidence type="ECO:0000313" key="4">
    <source>
        <dbReference type="Proteomes" id="UP000663889"/>
    </source>
</evidence>
<evidence type="ECO:0008006" key="5">
    <source>
        <dbReference type="Google" id="ProtNLM"/>
    </source>
</evidence>
<accession>A0A815CLW7</accession>
<protein>
    <recommendedName>
        <fullName evidence="5">Hexosyltransferase</fullName>
    </recommendedName>
</protein>
<proteinExistence type="predicted"/>
<gene>
    <name evidence="3" type="ORF">FNK824_LOCUS19184</name>
    <name evidence="1" type="ORF">RFH988_LOCUS19208</name>
    <name evidence="2" type="ORF">SEV965_LOCUS25488</name>
</gene>
<dbReference type="EMBL" id="CAJOBE010003330">
    <property type="protein sequence ID" value="CAF3874228.1"/>
    <property type="molecule type" value="Genomic_DNA"/>
</dbReference>